<dbReference type="Proteomes" id="UP000612585">
    <property type="component" value="Unassembled WGS sequence"/>
</dbReference>
<organism evidence="1 2">
    <name type="scientific">Virgisporangium aurantiacum</name>
    <dbReference type="NCBI Taxonomy" id="175570"/>
    <lineage>
        <taxon>Bacteria</taxon>
        <taxon>Bacillati</taxon>
        <taxon>Actinomycetota</taxon>
        <taxon>Actinomycetes</taxon>
        <taxon>Micromonosporales</taxon>
        <taxon>Micromonosporaceae</taxon>
        <taxon>Virgisporangium</taxon>
    </lineage>
</organism>
<reference evidence="1" key="1">
    <citation type="submission" date="2021-01" db="EMBL/GenBank/DDBJ databases">
        <title>Whole genome shotgun sequence of Virgisporangium aurantiacum NBRC 16421.</title>
        <authorList>
            <person name="Komaki H."/>
            <person name="Tamura T."/>
        </authorList>
    </citation>
    <scope>NUCLEOTIDE SEQUENCE</scope>
    <source>
        <strain evidence="1">NBRC 16421</strain>
    </source>
</reference>
<sequence>MLVARAMAECHMYMDLHPCERCGEPYFPWTVHEAAERDGQRISSYEGDCPACGTRRRFEFVVLDPNLPPPALGGPEPSTIIDPGEFYELGESAAEATKLPGGASPEQVGDAWDAAGDAAATTEEILKFLPPGAAAVPVEAFTSERGRAVRTADPSRFGRERLELTLAERRRVLVELTRLVEQYES</sequence>
<keyword evidence="2" id="KW-1185">Reference proteome</keyword>
<accession>A0A8J3ZIL2</accession>
<dbReference type="AlphaFoldDB" id="A0A8J3ZIL2"/>
<dbReference type="RefSeq" id="WP_204008390.1">
    <property type="nucleotide sequence ID" value="NZ_BOPG01000081.1"/>
</dbReference>
<gene>
    <name evidence="1" type="ORF">Vau01_101410</name>
</gene>
<name>A0A8J3ZIL2_9ACTN</name>
<protein>
    <submittedName>
        <fullName evidence="1">Uncharacterized protein</fullName>
    </submittedName>
</protein>
<dbReference type="EMBL" id="BOPG01000081">
    <property type="protein sequence ID" value="GIJ62625.1"/>
    <property type="molecule type" value="Genomic_DNA"/>
</dbReference>
<evidence type="ECO:0000313" key="1">
    <source>
        <dbReference type="EMBL" id="GIJ62625.1"/>
    </source>
</evidence>
<evidence type="ECO:0000313" key="2">
    <source>
        <dbReference type="Proteomes" id="UP000612585"/>
    </source>
</evidence>
<comment type="caution">
    <text evidence="1">The sequence shown here is derived from an EMBL/GenBank/DDBJ whole genome shotgun (WGS) entry which is preliminary data.</text>
</comment>
<proteinExistence type="predicted"/>